<evidence type="ECO:0000259" key="11">
    <source>
        <dbReference type="PROSITE" id="PS50109"/>
    </source>
</evidence>
<evidence type="ECO:0000256" key="5">
    <source>
        <dbReference type="ARBA" id="ARBA00022679"/>
    </source>
</evidence>
<keyword evidence="7" id="KW-0418">Kinase</keyword>
<feature type="domain" description="Histidine kinase" evidence="11">
    <location>
        <begin position="361"/>
        <end position="556"/>
    </location>
</feature>
<dbReference type="RefSeq" id="WP_204132311.1">
    <property type="nucleotide sequence ID" value="NZ_JAFDVD010000017.1"/>
</dbReference>
<dbReference type="SMART" id="SM00091">
    <property type="entry name" value="PAS"/>
    <property type="match status" value="1"/>
</dbReference>
<dbReference type="Pfam" id="PF14689">
    <property type="entry name" value="SPOB_a"/>
    <property type="match status" value="1"/>
</dbReference>
<dbReference type="SMART" id="SM00387">
    <property type="entry name" value="HATPase_c"/>
    <property type="match status" value="1"/>
</dbReference>
<comment type="caution">
    <text evidence="12">The sequence shown here is derived from an EMBL/GenBank/DDBJ whole genome shotgun (WGS) entry which is preliminary data.</text>
</comment>
<gene>
    <name evidence="12" type="ORF">JQN70_15750</name>
</gene>
<keyword evidence="13" id="KW-1185">Reference proteome</keyword>
<dbReference type="InterPro" id="IPR005467">
    <property type="entry name" value="His_kinase_dom"/>
</dbReference>
<organism evidence="12 13">
    <name type="scientific">Phycicoccus sonneratiae</name>
    <dbReference type="NCBI Taxonomy" id="2807628"/>
    <lineage>
        <taxon>Bacteria</taxon>
        <taxon>Bacillati</taxon>
        <taxon>Actinomycetota</taxon>
        <taxon>Actinomycetes</taxon>
        <taxon>Micrococcales</taxon>
        <taxon>Intrasporangiaceae</taxon>
        <taxon>Phycicoccus</taxon>
    </lineage>
</organism>
<dbReference type="SUPFAM" id="SSF55890">
    <property type="entry name" value="Sporulation response regulatory protein Spo0B"/>
    <property type="match status" value="1"/>
</dbReference>
<dbReference type="EC" id="2.7.13.3" evidence="3"/>
<dbReference type="InterPro" id="IPR000014">
    <property type="entry name" value="PAS"/>
</dbReference>
<keyword evidence="5" id="KW-0808">Transferase</keyword>
<evidence type="ECO:0000313" key="12">
    <source>
        <dbReference type="EMBL" id="MBM6401851.1"/>
    </source>
</evidence>
<dbReference type="CDD" id="cd00130">
    <property type="entry name" value="PAS"/>
    <property type="match status" value="1"/>
</dbReference>
<evidence type="ECO:0000256" key="3">
    <source>
        <dbReference type="ARBA" id="ARBA00012438"/>
    </source>
</evidence>
<protein>
    <recommendedName>
        <fullName evidence="3">histidine kinase</fullName>
        <ecNumber evidence="3">2.7.13.3</ecNumber>
    </recommendedName>
</protein>
<keyword evidence="8" id="KW-0067">ATP-binding</keyword>
<evidence type="ECO:0000256" key="8">
    <source>
        <dbReference type="ARBA" id="ARBA00022840"/>
    </source>
</evidence>
<feature type="transmembrane region" description="Helical" evidence="10">
    <location>
        <begin position="188"/>
        <end position="207"/>
    </location>
</feature>
<keyword evidence="9" id="KW-0902">Two-component regulatory system</keyword>
<dbReference type="InterPro" id="IPR036890">
    <property type="entry name" value="HATPase_C_sf"/>
</dbReference>
<reference evidence="12" key="1">
    <citation type="submission" date="2021-02" db="EMBL/GenBank/DDBJ databases">
        <title>Phycicoccus sp. MQZ13P-5T, whole genome shotgun sequence.</title>
        <authorList>
            <person name="Tuo L."/>
        </authorList>
    </citation>
    <scope>NUCLEOTIDE SEQUENCE</scope>
    <source>
        <strain evidence="12">MQZ13P-5</strain>
    </source>
</reference>
<sequence length="573" mass="62042">MVTRRRRRATLAGQLFALQLAIIVVVLVAVAAVSLAQSAATFERTEGRRVSALGEQLASNPLVRANLDQPETRTGLATLGLSLVAQANITSVSFAEPDLDVRVSTDPSLEDRPLTLGDPRVASGGSWSGTLVLDGREYIASQVPVLAGDDDDKDPSTPTRAGQLLGTVMVAEQAPSTWERLQGTSSYLLTYLGIALVVGLGGSWLLSRRIKRQTRGMEPREIAGLAEHREAMLRGIAEGVIALDPQHRITLVNEVARQLLDLPEHAIGTSVSDLRIEGRLREVLVGENARPRTDLDPDDHVTAARDEVVVRRGRVLVMSTMRVVSGDRVLGTVTTMRDRTALADLEREIGSFRSTAHVLRAQAHEFANQLHTISGLIEIGELDEVVRYVDAVSQRRNALDITLNSLLGDPTIAALLMAKVATANERRVDLEVTDDSRLERLETADAADVATVLGNLVDNALEHAPRGAQRPPEVRVRIRQDASTVEIVVTDSGPGVPDDLRASLFEHGVTSKRVDPTAHGVGLALTRLVCRRRGGEIEVDRVEDRTRFVARLGVSTFVEPDEAEAAVGEGVRR</sequence>
<evidence type="ECO:0000313" key="13">
    <source>
        <dbReference type="Proteomes" id="UP001430172"/>
    </source>
</evidence>
<keyword evidence="10" id="KW-0812">Transmembrane</keyword>
<dbReference type="EMBL" id="JAFDVD010000017">
    <property type="protein sequence ID" value="MBM6401851.1"/>
    <property type="molecule type" value="Genomic_DNA"/>
</dbReference>
<keyword evidence="10" id="KW-0472">Membrane</keyword>
<evidence type="ECO:0000256" key="6">
    <source>
        <dbReference type="ARBA" id="ARBA00022741"/>
    </source>
</evidence>
<dbReference type="InterPro" id="IPR052162">
    <property type="entry name" value="Sensor_kinase/Photoreceptor"/>
</dbReference>
<dbReference type="Gene3D" id="3.30.450.20">
    <property type="entry name" value="PAS domain"/>
    <property type="match status" value="2"/>
</dbReference>
<dbReference type="InterPro" id="IPR035965">
    <property type="entry name" value="PAS-like_dom_sf"/>
</dbReference>
<dbReference type="SUPFAM" id="SSF103190">
    <property type="entry name" value="Sensory domain-like"/>
    <property type="match status" value="1"/>
</dbReference>
<dbReference type="InterPro" id="IPR039506">
    <property type="entry name" value="SPOB_a"/>
</dbReference>
<dbReference type="InterPro" id="IPR003594">
    <property type="entry name" value="HATPase_dom"/>
</dbReference>
<dbReference type="PANTHER" id="PTHR43304">
    <property type="entry name" value="PHYTOCHROME-LIKE PROTEIN CPH1"/>
    <property type="match status" value="1"/>
</dbReference>
<evidence type="ECO:0000256" key="7">
    <source>
        <dbReference type="ARBA" id="ARBA00022777"/>
    </source>
</evidence>
<evidence type="ECO:0000256" key="9">
    <source>
        <dbReference type="ARBA" id="ARBA00023012"/>
    </source>
</evidence>
<proteinExistence type="predicted"/>
<comment type="subcellular location">
    <subcellularLocation>
        <location evidence="2">Membrane</location>
    </subcellularLocation>
</comment>
<dbReference type="InterPro" id="IPR013767">
    <property type="entry name" value="PAS_fold"/>
</dbReference>
<dbReference type="PANTHER" id="PTHR43304:SF1">
    <property type="entry name" value="PAC DOMAIN-CONTAINING PROTEIN"/>
    <property type="match status" value="1"/>
</dbReference>
<dbReference type="Pfam" id="PF00989">
    <property type="entry name" value="PAS"/>
    <property type="match status" value="1"/>
</dbReference>
<accession>A0ABS2CPP5</accession>
<dbReference type="Gene3D" id="1.10.287.130">
    <property type="match status" value="1"/>
</dbReference>
<dbReference type="SUPFAM" id="SSF55874">
    <property type="entry name" value="ATPase domain of HSP90 chaperone/DNA topoisomerase II/histidine kinase"/>
    <property type="match status" value="1"/>
</dbReference>
<dbReference type="Proteomes" id="UP001430172">
    <property type="component" value="Unassembled WGS sequence"/>
</dbReference>
<evidence type="ECO:0000256" key="10">
    <source>
        <dbReference type="SAM" id="Phobius"/>
    </source>
</evidence>
<evidence type="ECO:0000256" key="1">
    <source>
        <dbReference type="ARBA" id="ARBA00000085"/>
    </source>
</evidence>
<keyword evidence="4" id="KW-0597">Phosphoprotein</keyword>
<dbReference type="PROSITE" id="PS50109">
    <property type="entry name" value="HIS_KIN"/>
    <property type="match status" value="1"/>
</dbReference>
<dbReference type="InterPro" id="IPR029151">
    <property type="entry name" value="Sensor-like_sf"/>
</dbReference>
<evidence type="ECO:0000256" key="2">
    <source>
        <dbReference type="ARBA" id="ARBA00004370"/>
    </source>
</evidence>
<comment type="catalytic activity">
    <reaction evidence="1">
        <text>ATP + protein L-histidine = ADP + protein N-phospho-L-histidine.</text>
        <dbReference type="EC" id="2.7.13.3"/>
    </reaction>
</comment>
<dbReference type="Gene3D" id="3.30.565.10">
    <property type="entry name" value="Histidine kinase-like ATPase, C-terminal domain"/>
    <property type="match status" value="1"/>
</dbReference>
<dbReference type="SUPFAM" id="SSF55785">
    <property type="entry name" value="PYP-like sensor domain (PAS domain)"/>
    <property type="match status" value="1"/>
</dbReference>
<name>A0ABS2CPP5_9MICO</name>
<dbReference type="InterPro" id="IPR016120">
    <property type="entry name" value="Sig_transdc_His_kin_SpoOB"/>
</dbReference>
<dbReference type="Pfam" id="PF02518">
    <property type="entry name" value="HATPase_c"/>
    <property type="match status" value="1"/>
</dbReference>
<keyword evidence="10" id="KW-1133">Transmembrane helix</keyword>
<keyword evidence="6" id="KW-0547">Nucleotide-binding</keyword>
<evidence type="ECO:0000256" key="4">
    <source>
        <dbReference type="ARBA" id="ARBA00022553"/>
    </source>
</evidence>